<evidence type="ECO:0000313" key="1">
    <source>
        <dbReference type="EMBL" id="KAK1434339.1"/>
    </source>
</evidence>
<comment type="caution">
    <text evidence="1">The sequence shown here is derived from an EMBL/GenBank/DDBJ whole genome shotgun (WGS) entry which is preliminary data.</text>
</comment>
<reference evidence="1" key="1">
    <citation type="journal article" date="2023" name="bioRxiv">
        <title>Improved chromosome-level genome assembly for marigold (Tagetes erecta).</title>
        <authorList>
            <person name="Jiang F."/>
            <person name="Yuan L."/>
            <person name="Wang S."/>
            <person name="Wang H."/>
            <person name="Xu D."/>
            <person name="Wang A."/>
            <person name="Fan W."/>
        </authorList>
    </citation>
    <scope>NUCLEOTIDE SEQUENCE</scope>
    <source>
        <strain evidence="1">WSJ</strain>
        <tissue evidence="1">Leaf</tissue>
    </source>
</reference>
<organism evidence="1 2">
    <name type="scientific">Tagetes erecta</name>
    <name type="common">African marigold</name>
    <dbReference type="NCBI Taxonomy" id="13708"/>
    <lineage>
        <taxon>Eukaryota</taxon>
        <taxon>Viridiplantae</taxon>
        <taxon>Streptophyta</taxon>
        <taxon>Embryophyta</taxon>
        <taxon>Tracheophyta</taxon>
        <taxon>Spermatophyta</taxon>
        <taxon>Magnoliopsida</taxon>
        <taxon>eudicotyledons</taxon>
        <taxon>Gunneridae</taxon>
        <taxon>Pentapetalae</taxon>
        <taxon>asterids</taxon>
        <taxon>campanulids</taxon>
        <taxon>Asterales</taxon>
        <taxon>Asteraceae</taxon>
        <taxon>Asteroideae</taxon>
        <taxon>Heliantheae alliance</taxon>
        <taxon>Tageteae</taxon>
        <taxon>Tagetes</taxon>
    </lineage>
</organism>
<sequence length="82" mass="9030">METNSTPKSARRVNFLVQDDEDYEHNGIARKVVNIDGIPLLPRRGKVINANPVIESQDELAEKVQIYGPDVGSYAAVLHTVG</sequence>
<dbReference type="EMBL" id="JAUHHV010000001">
    <property type="protein sequence ID" value="KAK1434339.1"/>
    <property type="molecule type" value="Genomic_DNA"/>
</dbReference>
<name>A0AAD8L2N6_TARER</name>
<dbReference type="Proteomes" id="UP001229421">
    <property type="component" value="Unassembled WGS sequence"/>
</dbReference>
<protein>
    <submittedName>
        <fullName evidence="1">Uncharacterized protein</fullName>
    </submittedName>
</protein>
<gene>
    <name evidence="1" type="ORF">QVD17_00078</name>
</gene>
<keyword evidence="2" id="KW-1185">Reference proteome</keyword>
<accession>A0AAD8L2N6</accession>
<dbReference type="AlphaFoldDB" id="A0AAD8L2N6"/>
<evidence type="ECO:0000313" key="2">
    <source>
        <dbReference type="Proteomes" id="UP001229421"/>
    </source>
</evidence>
<proteinExistence type="predicted"/>